<evidence type="ECO:0000256" key="7">
    <source>
        <dbReference type="SAM" id="Phobius"/>
    </source>
</evidence>
<dbReference type="Proteomes" id="UP000028504">
    <property type="component" value="Chromosome"/>
</dbReference>
<evidence type="ECO:0000256" key="5">
    <source>
        <dbReference type="ARBA" id="ARBA00022989"/>
    </source>
</evidence>
<feature type="transmembrane region" description="Helical" evidence="7">
    <location>
        <begin position="72"/>
        <end position="91"/>
    </location>
</feature>
<name>A0ABM5QLH5_9CORY</name>
<dbReference type="EMBL" id="CP008944">
    <property type="protein sequence ID" value="AIG63613.1"/>
    <property type="molecule type" value="Genomic_DNA"/>
</dbReference>
<evidence type="ECO:0000313" key="8">
    <source>
        <dbReference type="EMBL" id="AIG63613.1"/>
    </source>
</evidence>
<dbReference type="PANTHER" id="PTHR33452">
    <property type="entry name" value="OXIDOREDUCTASE CATD-RELATED"/>
    <property type="match status" value="1"/>
</dbReference>
<proteinExistence type="inferred from homology"/>
<evidence type="ECO:0000256" key="3">
    <source>
        <dbReference type="ARBA" id="ARBA00022475"/>
    </source>
</evidence>
<gene>
    <name evidence="8" type="ORF">CATYP_01745</name>
</gene>
<feature type="transmembrane region" description="Helical" evidence="7">
    <location>
        <begin position="103"/>
        <end position="124"/>
    </location>
</feature>
<reference evidence="8 9" key="1">
    <citation type="submission" date="2014-07" db="EMBL/GenBank/DDBJ databases">
        <title>Complete genome sequence of Corynebacterium atypicum DSM 44849: identifiction of the mycolic acid biosynthesis genes.</title>
        <authorList>
            <person name="Tippelt A."/>
            <person name="Mollmann S."/>
            <person name="Albersmeier A."/>
            <person name="Jaenicke S."/>
            <person name="Ruckert C."/>
            <person name="Tauch A."/>
        </authorList>
    </citation>
    <scope>NUCLEOTIDE SEQUENCE [LARGE SCALE GENOMIC DNA]</scope>
    <source>
        <strain evidence="8 9">R2070</strain>
    </source>
</reference>
<protein>
    <submittedName>
        <fullName evidence="8">Membrane protein</fullName>
    </submittedName>
</protein>
<dbReference type="RefSeq" id="WP_038604339.1">
    <property type="nucleotide sequence ID" value="NZ_CP008944.1"/>
</dbReference>
<sequence>MTFLKDLGLLAARIVLAIILIFHGWGKVTGFSTYVENFAGMGVPLPSLSVGLAAAVELIGGALILIGLLTPLAGLAVFLVMLSAYFFAHMGNGVAVDGGGFELVGAIAAAALALAAAGAGLYSVDAAIGSARNRSAKTAAKAAA</sequence>
<dbReference type="InterPro" id="IPR032808">
    <property type="entry name" value="DoxX"/>
</dbReference>
<keyword evidence="9" id="KW-1185">Reference proteome</keyword>
<comment type="subcellular location">
    <subcellularLocation>
        <location evidence="1">Cell membrane</location>
        <topology evidence="1">Multi-pass membrane protein</topology>
    </subcellularLocation>
</comment>
<dbReference type="Pfam" id="PF07681">
    <property type="entry name" value="DoxX"/>
    <property type="match status" value="1"/>
</dbReference>
<evidence type="ECO:0000256" key="1">
    <source>
        <dbReference type="ARBA" id="ARBA00004651"/>
    </source>
</evidence>
<keyword evidence="6 7" id="KW-0472">Membrane</keyword>
<evidence type="ECO:0000313" key="9">
    <source>
        <dbReference type="Proteomes" id="UP000028504"/>
    </source>
</evidence>
<organism evidence="8 9">
    <name type="scientific">Corynebacterium atypicum</name>
    <dbReference type="NCBI Taxonomy" id="191610"/>
    <lineage>
        <taxon>Bacteria</taxon>
        <taxon>Bacillati</taxon>
        <taxon>Actinomycetota</taxon>
        <taxon>Actinomycetes</taxon>
        <taxon>Mycobacteriales</taxon>
        <taxon>Corynebacteriaceae</taxon>
        <taxon>Corynebacterium</taxon>
    </lineage>
</organism>
<evidence type="ECO:0000256" key="6">
    <source>
        <dbReference type="ARBA" id="ARBA00023136"/>
    </source>
</evidence>
<dbReference type="PANTHER" id="PTHR33452:SF1">
    <property type="entry name" value="INNER MEMBRANE PROTEIN YPHA-RELATED"/>
    <property type="match status" value="1"/>
</dbReference>
<keyword evidence="3" id="KW-1003">Cell membrane</keyword>
<feature type="transmembrane region" description="Helical" evidence="7">
    <location>
        <begin position="7"/>
        <end position="25"/>
    </location>
</feature>
<dbReference type="InterPro" id="IPR051907">
    <property type="entry name" value="DoxX-like_oxidoreductase"/>
</dbReference>
<accession>A0ABM5QLH5</accession>
<keyword evidence="4 7" id="KW-0812">Transmembrane</keyword>
<feature type="transmembrane region" description="Helical" evidence="7">
    <location>
        <begin position="45"/>
        <end position="65"/>
    </location>
</feature>
<keyword evidence="5 7" id="KW-1133">Transmembrane helix</keyword>
<comment type="similarity">
    <text evidence="2">Belongs to the DoxX family.</text>
</comment>
<evidence type="ECO:0000256" key="2">
    <source>
        <dbReference type="ARBA" id="ARBA00006679"/>
    </source>
</evidence>
<evidence type="ECO:0000256" key="4">
    <source>
        <dbReference type="ARBA" id="ARBA00022692"/>
    </source>
</evidence>